<comment type="subcellular location">
    <subcellularLocation>
        <location evidence="1">Membrane</location>
        <topology evidence="1">Multi-pass membrane protein</topology>
    </subcellularLocation>
</comment>
<feature type="transmembrane region" description="Helical" evidence="5">
    <location>
        <begin position="51"/>
        <end position="77"/>
    </location>
</feature>
<evidence type="ECO:0000256" key="1">
    <source>
        <dbReference type="ARBA" id="ARBA00004141"/>
    </source>
</evidence>
<keyword evidence="7" id="KW-1185">Reference proteome</keyword>
<dbReference type="Pfam" id="PF07681">
    <property type="entry name" value="DoxX"/>
    <property type="match status" value="1"/>
</dbReference>
<dbReference type="Proteomes" id="UP000216021">
    <property type="component" value="Unassembled WGS sequence"/>
</dbReference>
<evidence type="ECO:0000256" key="4">
    <source>
        <dbReference type="ARBA" id="ARBA00023136"/>
    </source>
</evidence>
<dbReference type="AlphaFoldDB" id="A0A1S8CKK5"/>
<evidence type="ECO:0000256" key="5">
    <source>
        <dbReference type="SAM" id="Phobius"/>
    </source>
</evidence>
<organism evidence="6 7">
    <name type="scientific">Serratia oryzae</name>
    <dbReference type="NCBI Taxonomy" id="2034155"/>
    <lineage>
        <taxon>Bacteria</taxon>
        <taxon>Pseudomonadati</taxon>
        <taxon>Pseudomonadota</taxon>
        <taxon>Gammaproteobacteria</taxon>
        <taxon>Enterobacterales</taxon>
        <taxon>Yersiniaceae</taxon>
        <taxon>Serratia</taxon>
    </lineage>
</organism>
<keyword evidence="2 5" id="KW-0812">Transmembrane</keyword>
<evidence type="ECO:0000313" key="7">
    <source>
        <dbReference type="Proteomes" id="UP000216021"/>
    </source>
</evidence>
<evidence type="ECO:0000256" key="3">
    <source>
        <dbReference type="ARBA" id="ARBA00022989"/>
    </source>
</evidence>
<evidence type="ECO:0008006" key="8">
    <source>
        <dbReference type="Google" id="ProtNLM"/>
    </source>
</evidence>
<dbReference type="GO" id="GO:0016020">
    <property type="term" value="C:membrane"/>
    <property type="evidence" value="ECO:0007669"/>
    <property type="project" value="UniProtKB-SubCell"/>
</dbReference>
<dbReference type="STRING" id="2034155.BMI79_10645"/>
<sequence length="139" mass="15396">MTNQLAVNIKNVNRVNHAVRMAGIMLSSLFIVAGFIKIANFESFLTMLGKVGVPAILLKPGILLAIVIELGCGFALALGWKARWAAMTLAVFLIPSTLMFHPFWTASPDHFYNELYHFLKNVTLFGGLLLAFNAYTHKE</sequence>
<feature type="transmembrane region" description="Helical" evidence="5">
    <location>
        <begin position="21"/>
        <end position="39"/>
    </location>
</feature>
<comment type="caution">
    <text evidence="6">The sequence shown here is derived from an EMBL/GenBank/DDBJ whole genome shotgun (WGS) entry which is preliminary data.</text>
</comment>
<protein>
    <recommendedName>
        <fullName evidence="8">DoxX family protein</fullName>
    </recommendedName>
</protein>
<keyword evidence="4 5" id="KW-0472">Membrane</keyword>
<feature type="transmembrane region" description="Helical" evidence="5">
    <location>
        <begin position="84"/>
        <end position="104"/>
    </location>
</feature>
<dbReference type="RefSeq" id="WP_076942176.1">
    <property type="nucleotide sequence ID" value="NZ_MOXD01000005.1"/>
</dbReference>
<accession>A0A1S8CKK5</accession>
<dbReference type="EMBL" id="MOXD01000005">
    <property type="protein sequence ID" value="OMQ22889.1"/>
    <property type="molecule type" value="Genomic_DNA"/>
</dbReference>
<dbReference type="OrthoDB" id="9792760at2"/>
<evidence type="ECO:0000256" key="2">
    <source>
        <dbReference type="ARBA" id="ARBA00022692"/>
    </source>
</evidence>
<proteinExistence type="predicted"/>
<reference evidence="6 7" key="1">
    <citation type="submission" date="2016-11" db="EMBL/GenBank/DDBJ databases">
        <title>Rahnella oryzae sp. nov., isolated from rice root.</title>
        <authorList>
            <person name="Zhang X.-X."/>
            <person name="Zhang J."/>
        </authorList>
    </citation>
    <scope>NUCLEOTIDE SEQUENCE [LARGE SCALE GENOMIC DNA]</scope>
    <source>
        <strain evidence="6 7">J11-6</strain>
    </source>
</reference>
<feature type="transmembrane region" description="Helical" evidence="5">
    <location>
        <begin position="116"/>
        <end position="135"/>
    </location>
</feature>
<name>A0A1S8CKK5_9GAMM</name>
<gene>
    <name evidence="6" type="ORF">BMI79_10645</name>
</gene>
<evidence type="ECO:0000313" key="6">
    <source>
        <dbReference type="EMBL" id="OMQ22889.1"/>
    </source>
</evidence>
<keyword evidence="3 5" id="KW-1133">Transmembrane helix</keyword>
<dbReference type="InterPro" id="IPR032808">
    <property type="entry name" value="DoxX"/>
</dbReference>